<evidence type="ECO:0000313" key="10">
    <source>
        <dbReference type="EMBL" id="ORC36947.1"/>
    </source>
</evidence>
<evidence type="ECO:0000256" key="1">
    <source>
        <dbReference type="ARBA" id="ARBA00005755"/>
    </source>
</evidence>
<dbReference type="SUPFAM" id="SSF53098">
    <property type="entry name" value="Ribonuclease H-like"/>
    <property type="match status" value="1"/>
</dbReference>
<dbReference type="SMART" id="SM00486">
    <property type="entry name" value="POLBc"/>
    <property type="match status" value="1"/>
</dbReference>
<dbReference type="InterPro" id="IPR023211">
    <property type="entry name" value="DNA_pol_palm_dom_sf"/>
</dbReference>
<comment type="catalytic activity">
    <reaction evidence="6 7">
        <text>DNA(n) + a 2'-deoxyribonucleoside 5'-triphosphate = DNA(n+1) + diphosphate</text>
        <dbReference type="Rhea" id="RHEA:22508"/>
        <dbReference type="Rhea" id="RHEA-COMP:17339"/>
        <dbReference type="Rhea" id="RHEA-COMP:17340"/>
        <dbReference type="ChEBI" id="CHEBI:33019"/>
        <dbReference type="ChEBI" id="CHEBI:61560"/>
        <dbReference type="ChEBI" id="CHEBI:173112"/>
        <dbReference type="EC" id="2.7.7.7"/>
    </reaction>
</comment>
<evidence type="ECO:0000259" key="8">
    <source>
        <dbReference type="Pfam" id="PF00136"/>
    </source>
</evidence>
<keyword evidence="3 7" id="KW-0548">Nucleotidyltransferase</keyword>
<gene>
    <name evidence="10" type="ORF">B4O97_04800</name>
</gene>
<dbReference type="Pfam" id="PF03104">
    <property type="entry name" value="DNA_pol_B_exo1"/>
    <property type="match status" value="1"/>
</dbReference>
<accession>A0A1Y1S2C4</accession>
<feature type="domain" description="DNA-directed DNA polymerase family B multifunctional" evidence="8">
    <location>
        <begin position="477"/>
        <end position="802"/>
    </location>
</feature>
<dbReference type="InterPro" id="IPR006134">
    <property type="entry name" value="DNA-dir_DNA_pol_B_multi_dom"/>
</dbReference>
<dbReference type="InterPro" id="IPR042087">
    <property type="entry name" value="DNA_pol_B_thumb"/>
</dbReference>
<dbReference type="EC" id="2.7.7.7" evidence="7"/>
<keyword evidence="5 7" id="KW-0238">DNA-binding</keyword>
<organism evidence="10 11">
    <name type="scientific">Marispirochaeta aestuarii</name>
    <dbReference type="NCBI Taxonomy" id="1963862"/>
    <lineage>
        <taxon>Bacteria</taxon>
        <taxon>Pseudomonadati</taxon>
        <taxon>Spirochaetota</taxon>
        <taxon>Spirochaetia</taxon>
        <taxon>Spirochaetales</taxon>
        <taxon>Spirochaetaceae</taxon>
        <taxon>Marispirochaeta</taxon>
    </lineage>
</organism>
<dbReference type="Gene3D" id="1.10.132.60">
    <property type="entry name" value="DNA polymerase family B, C-terminal domain"/>
    <property type="match status" value="1"/>
</dbReference>
<comment type="similarity">
    <text evidence="1 7">Belongs to the DNA polymerase type-B family.</text>
</comment>
<dbReference type="GO" id="GO:0045004">
    <property type="term" value="P:DNA replication proofreading"/>
    <property type="evidence" value="ECO:0007669"/>
    <property type="project" value="TreeGrafter"/>
</dbReference>
<dbReference type="InterPro" id="IPR006172">
    <property type="entry name" value="DNA-dir_DNA_pol_B"/>
</dbReference>
<name>A0A1Y1S2C4_9SPIO</name>
<keyword evidence="7" id="KW-0235">DNA replication</keyword>
<dbReference type="InterPro" id="IPR036397">
    <property type="entry name" value="RNaseH_sf"/>
</dbReference>
<dbReference type="InterPro" id="IPR043502">
    <property type="entry name" value="DNA/RNA_pol_sf"/>
</dbReference>
<dbReference type="AlphaFoldDB" id="A0A1Y1S2C4"/>
<dbReference type="Pfam" id="PF00136">
    <property type="entry name" value="DNA_pol_B"/>
    <property type="match status" value="1"/>
</dbReference>
<keyword evidence="11" id="KW-1185">Reference proteome</keyword>
<evidence type="ECO:0000256" key="5">
    <source>
        <dbReference type="ARBA" id="ARBA00023125"/>
    </source>
</evidence>
<feature type="domain" description="DNA-directed DNA polymerase family B exonuclease" evidence="9">
    <location>
        <begin position="243"/>
        <end position="395"/>
    </location>
</feature>
<dbReference type="GO" id="GO:0009432">
    <property type="term" value="P:SOS response"/>
    <property type="evidence" value="ECO:0007669"/>
    <property type="project" value="TreeGrafter"/>
</dbReference>
<dbReference type="Gene3D" id="3.30.420.10">
    <property type="entry name" value="Ribonuclease H-like superfamily/Ribonuclease H"/>
    <property type="match status" value="1"/>
</dbReference>
<dbReference type="InterPro" id="IPR050240">
    <property type="entry name" value="DNA_pol_type-B"/>
</dbReference>
<proteinExistence type="inferred from homology"/>
<dbReference type="GO" id="GO:0003677">
    <property type="term" value="F:DNA binding"/>
    <property type="evidence" value="ECO:0007669"/>
    <property type="project" value="UniProtKB-KW"/>
</dbReference>
<dbReference type="SUPFAM" id="SSF56672">
    <property type="entry name" value="DNA/RNA polymerases"/>
    <property type="match status" value="1"/>
</dbReference>
<dbReference type="InterPro" id="IPR006133">
    <property type="entry name" value="DNA-dir_DNA_pol_B_exonuc"/>
</dbReference>
<protein>
    <recommendedName>
        <fullName evidence="7">DNA polymerase</fullName>
        <ecNumber evidence="7">2.7.7.7</ecNumber>
    </recommendedName>
</protein>
<keyword evidence="4 7" id="KW-0239">DNA-directed DNA polymerase</keyword>
<evidence type="ECO:0000259" key="9">
    <source>
        <dbReference type="Pfam" id="PF03104"/>
    </source>
</evidence>
<dbReference type="PANTHER" id="PTHR10322">
    <property type="entry name" value="DNA POLYMERASE CATALYTIC SUBUNIT"/>
    <property type="match status" value="1"/>
</dbReference>
<evidence type="ECO:0000256" key="2">
    <source>
        <dbReference type="ARBA" id="ARBA00022679"/>
    </source>
</evidence>
<evidence type="ECO:0000256" key="4">
    <source>
        <dbReference type="ARBA" id="ARBA00022932"/>
    </source>
</evidence>
<dbReference type="PANTHER" id="PTHR10322:SF23">
    <property type="entry name" value="DNA POLYMERASE DELTA CATALYTIC SUBUNIT"/>
    <property type="match status" value="1"/>
</dbReference>
<dbReference type="GO" id="GO:0003887">
    <property type="term" value="F:DNA-directed DNA polymerase activity"/>
    <property type="evidence" value="ECO:0007669"/>
    <property type="project" value="UniProtKB-KW"/>
</dbReference>
<keyword evidence="2 7" id="KW-0808">Transferase</keyword>
<evidence type="ECO:0000256" key="7">
    <source>
        <dbReference type="RuleBase" id="RU000442"/>
    </source>
</evidence>
<dbReference type="GO" id="GO:0000166">
    <property type="term" value="F:nucleotide binding"/>
    <property type="evidence" value="ECO:0007669"/>
    <property type="project" value="InterPro"/>
</dbReference>
<sequence>MVFRGIFLADELQSLFDGLRPAGSIIGMGIEMGLQYMGGDIWIRPEDKIPGLIEPGLLFQPVQQGEIELSVSYNSSGHNRRKCSMKPWDSDILSTVIQNNRGRCYILTEESRDTPAGVEIRLHCIDDTGPLLLRFLRQRPLFFLRRSDRTESPAFNRRALDLQSFSGEALDGLYFKSLGDFYTLRRELRRGGHSPMESDIRPEERFLMERFIHRGIDFQGTLQNGGGFRSVTNARIRPAEYRPRFSILSLDIETSPAGEVYCLGCHFSDRRGRESGVVHMVDPAGVSESENRDYRILCSPDEAGMLRKSLDWIRRADPDLIIGWNVIGFDLEILTKRCARFGIPFSLGRDGGGVRSFQKQSGMRSAEISGRIVLDGPQILRGGFHRFENYSLETVANTLLGTGKTISPEEDKLGEIQRLFSDDKSSLARYNFEDCRLVSRIFAATGILEQYVTRSLVTGLRLDKVSMSVAAFDFFYLPRLHREGYAAVDIADINMAEHAAGGHVFTSQPGRYSHVVVLDFRSLYPSIIRTFNIDPLARLTADEDPGPTPAGIFFNRRRSILPEHIGGLLERRAEAKRSGDEALSQAVKILMNSFYGVMGTPGCRFYHPDLPTAITGSGQWVLKTTAAQLTEEGYTVLYGDTDSVFVQLREKETDDAEKAALRIVSRINSFFSERISREFGARSHLELEFEKHYDLFFLPPMRSSGEGARKRYVGRIADSGEIEFRGMESVRSDWTELARAFQRELFRRYFNEEEIPEWLRQTVAEIQGGRRDHELVYRRRLTKQAAGYTKNVPPHVRAARLLDPSGRRNVRSIDYLMTPEGPIPLQHRPTQIDYAHYIEKQIKPIADGVLPFLNTSFDEIIEGRQLELF</sequence>
<dbReference type="EMBL" id="MWQY01000004">
    <property type="protein sequence ID" value="ORC36947.1"/>
    <property type="molecule type" value="Genomic_DNA"/>
</dbReference>
<dbReference type="PRINTS" id="PR00106">
    <property type="entry name" value="DNAPOLB"/>
</dbReference>
<dbReference type="STRING" id="1963862.B4O97_04800"/>
<dbReference type="PROSITE" id="PS00116">
    <property type="entry name" value="DNA_POLYMERASE_B"/>
    <property type="match status" value="1"/>
</dbReference>
<evidence type="ECO:0000256" key="3">
    <source>
        <dbReference type="ARBA" id="ARBA00022695"/>
    </source>
</evidence>
<dbReference type="Proteomes" id="UP000192343">
    <property type="component" value="Unassembled WGS sequence"/>
</dbReference>
<dbReference type="NCBIfam" id="NF004421">
    <property type="entry name" value="PRK05762.1-2"/>
    <property type="match status" value="1"/>
</dbReference>
<dbReference type="Gene3D" id="2.40.50.590">
    <property type="match status" value="1"/>
</dbReference>
<dbReference type="InterPro" id="IPR017964">
    <property type="entry name" value="DNA-dir_DNA_pol_B_CS"/>
</dbReference>
<dbReference type="Gene3D" id="3.90.1600.10">
    <property type="entry name" value="Palm domain of DNA polymerase"/>
    <property type="match status" value="2"/>
</dbReference>
<evidence type="ECO:0000313" key="11">
    <source>
        <dbReference type="Proteomes" id="UP000192343"/>
    </source>
</evidence>
<dbReference type="InterPro" id="IPR012337">
    <property type="entry name" value="RNaseH-like_sf"/>
</dbReference>
<dbReference type="GO" id="GO:0008296">
    <property type="term" value="F:3'-5'-DNA exonuclease activity"/>
    <property type="evidence" value="ECO:0007669"/>
    <property type="project" value="TreeGrafter"/>
</dbReference>
<comment type="caution">
    <text evidence="10">The sequence shown here is derived from an EMBL/GenBank/DDBJ whole genome shotgun (WGS) entry which is preliminary data.</text>
</comment>
<reference evidence="10 11" key="1">
    <citation type="submission" date="2017-03" db="EMBL/GenBank/DDBJ databases">
        <title>Draft Genome sequence of Marispirochaeta sp. strain JC444.</title>
        <authorList>
            <person name="Shivani Y."/>
            <person name="Subhash Y."/>
            <person name="Sasikala C."/>
            <person name="Ramana C."/>
        </authorList>
    </citation>
    <scope>NUCLEOTIDE SEQUENCE [LARGE SCALE GENOMIC DNA]</scope>
    <source>
        <strain evidence="10 11">JC444</strain>
    </source>
</reference>
<evidence type="ECO:0000256" key="6">
    <source>
        <dbReference type="ARBA" id="ARBA00049244"/>
    </source>
</evidence>
<dbReference type="Gene3D" id="1.10.287.690">
    <property type="entry name" value="Helix hairpin bin"/>
    <property type="match status" value="1"/>
</dbReference>